<protein>
    <submittedName>
        <fullName evidence="1">Uncharacterized protein</fullName>
    </submittedName>
</protein>
<feature type="non-terminal residue" evidence="1">
    <location>
        <position position="1"/>
    </location>
</feature>
<name>A0AAV2SXD8_MEGNR</name>
<organism evidence="1 2">
    <name type="scientific">Meganyctiphanes norvegica</name>
    <name type="common">Northern krill</name>
    <name type="synonym">Thysanopoda norvegica</name>
    <dbReference type="NCBI Taxonomy" id="48144"/>
    <lineage>
        <taxon>Eukaryota</taxon>
        <taxon>Metazoa</taxon>
        <taxon>Ecdysozoa</taxon>
        <taxon>Arthropoda</taxon>
        <taxon>Crustacea</taxon>
        <taxon>Multicrustacea</taxon>
        <taxon>Malacostraca</taxon>
        <taxon>Eumalacostraca</taxon>
        <taxon>Eucarida</taxon>
        <taxon>Euphausiacea</taxon>
        <taxon>Euphausiidae</taxon>
        <taxon>Meganyctiphanes</taxon>
    </lineage>
</organism>
<evidence type="ECO:0000313" key="2">
    <source>
        <dbReference type="Proteomes" id="UP001497623"/>
    </source>
</evidence>
<dbReference type="AlphaFoldDB" id="A0AAV2SXD8"/>
<comment type="caution">
    <text evidence="1">The sequence shown here is derived from an EMBL/GenBank/DDBJ whole genome shotgun (WGS) entry which is preliminary data.</text>
</comment>
<gene>
    <name evidence="1" type="ORF">MNOR_LOCUS41564</name>
</gene>
<keyword evidence="2" id="KW-1185">Reference proteome</keyword>
<reference evidence="1 2" key="1">
    <citation type="submission" date="2024-05" db="EMBL/GenBank/DDBJ databases">
        <authorList>
            <person name="Wallberg A."/>
        </authorList>
    </citation>
    <scope>NUCLEOTIDE SEQUENCE [LARGE SCALE GENOMIC DNA]</scope>
</reference>
<feature type="non-terminal residue" evidence="1">
    <location>
        <position position="134"/>
    </location>
</feature>
<dbReference type="EMBL" id="CAXKWB010158373">
    <property type="protein sequence ID" value="CAL4249568.1"/>
    <property type="molecule type" value="Genomic_DNA"/>
</dbReference>
<sequence>VAKFCGVEINDIDISTSHRLMSKEEMNSQINPSNRDTKVPVIIARVNRRDLKVKLLEAKKNITTNVHCPDHLKNALIYEDVTPLRSRMMYHLRQRNDKQAFRYVWSKGGRIYARTPEDAALPREQQSKPAIINT</sequence>
<proteinExistence type="predicted"/>
<dbReference type="Proteomes" id="UP001497623">
    <property type="component" value="Unassembled WGS sequence"/>
</dbReference>
<evidence type="ECO:0000313" key="1">
    <source>
        <dbReference type="EMBL" id="CAL4249568.1"/>
    </source>
</evidence>
<accession>A0AAV2SXD8</accession>